<keyword evidence="2" id="KW-1185">Reference proteome</keyword>
<dbReference type="GO" id="GO:0005737">
    <property type="term" value="C:cytoplasm"/>
    <property type="evidence" value="ECO:0007669"/>
    <property type="project" value="TreeGrafter"/>
</dbReference>
<evidence type="ECO:0000313" key="2">
    <source>
        <dbReference type="Proteomes" id="UP000799444"/>
    </source>
</evidence>
<evidence type="ECO:0000313" key="1">
    <source>
        <dbReference type="EMBL" id="KAF2729191.1"/>
    </source>
</evidence>
<sequence>MLLPSLISLRKPLDEPLSAEDIFSSSLGGIFTDDLQNSHGDGANTVIVYRSHRHGDLEFRTADVNGEEQRKKFAHYLWNAGILIAELVSGRPQKIGRDSGMFVQGADEQEKGWGDCKWWVDEDEEKHWNMEGHMVLELGAAGVGLAGIASALSGAQEVAMTDYPAPPIIEAIITNVGKNTPASLRPQVSVHGHQWGHFDDSFADSHAHSYTRILAADCFWMPHEHDKLARSMLHFLSQDPNARIHCVAGFHTGRANLVPFFGEIVPNVGLEVEDIYEMDAEGNRRPWAKERDGGREDVTGRKKWLVVARLRRSFPS</sequence>
<dbReference type="EMBL" id="ML996253">
    <property type="protein sequence ID" value="KAF2729191.1"/>
    <property type="molecule type" value="Genomic_DNA"/>
</dbReference>
<dbReference type="PANTHER" id="PTHR14614:SF104">
    <property type="entry name" value="N-METHYLTRANSFERASE, PUTATIVE (AFU_ORTHOLOGUE AFUA_1G17750)-RELATED"/>
    <property type="match status" value="1"/>
</dbReference>
<reference evidence="1" key="1">
    <citation type="journal article" date="2020" name="Stud. Mycol.">
        <title>101 Dothideomycetes genomes: a test case for predicting lifestyles and emergence of pathogens.</title>
        <authorList>
            <person name="Haridas S."/>
            <person name="Albert R."/>
            <person name="Binder M."/>
            <person name="Bloem J."/>
            <person name="Labutti K."/>
            <person name="Salamov A."/>
            <person name="Andreopoulos B."/>
            <person name="Baker S."/>
            <person name="Barry K."/>
            <person name="Bills G."/>
            <person name="Bluhm B."/>
            <person name="Cannon C."/>
            <person name="Castanera R."/>
            <person name="Culley D."/>
            <person name="Daum C."/>
            <person name="Ezra D."/>
            <person name="Gonzalez J."/>
            <person name="Henrissat B."/>
            <person name="Kuo A."/>
            <person name="Liang C."/>
            <person name="Lipzen A."/>
            <person name="Lutzoni F."/>
            <person name="Magnuson J."/>
            <person name="Mondo S."/>
            <person name="Nolan M."/>
            <person name="Ohm R."/>
            <person name="Pangilinan J."/>
            <person name="Park H.-J."/>
            <person name="Ramirez L."/>
            <person name="Alfaro M."/>
            <person name="Sun H."/>
            <person name="Tritt A."/>
            <person name="Yoshinaga Y."/>
            <person name="Zwiers L.-H."/>
            <person name="Turgeon B."/>
            <person name="Goodwin S."/>
            <person name="Spatafora J."/>
            <person name="Crous P."/>
            <person name="Grigoriev I."/>
        </authorList>
    </citation>
    <scope>NUCLEOTIDE SEQUENCE</scope>
    <source>
        <strain evidence="1">CBS 125425</strain>
    </source>
</reference>
<dbReference type="OrthoDB" id="407325at2759"/>
<dbReference type="InterPro" id="IPR029063">
    <property type="entry name" value="SAM-dependent_MTases_sf"/>
</dbReference>
<organism evidence="1 2">
    <name type="scientific">Polyplosphaeria fusca</name>
    <dbReference type="NCBI Taxonomy" id="682080"/>
    <lineage>
        <taxon>Eukaryota</taxon>
        <taxon>Fungi</taxon>
        <taxon>Dikarya</taxon>
        <taxon>Ascomycota</taxon>
        <taxon>Pezizomycotina</taxon>
        <taxon>Dothideomycetes</taxon>
        <taxon>Pleosporomycetidae</taxon>
        <taxon>Pleosporales</taxon>
        <taxon>Tetraplosphaeriaceae</taxon>
        <taxon>Polyplosphaeria</taxon>
    </lineage>
</organism>
<dbReference type="SUPFAM" id="SSF53335">
    <property type="entry name" value="S-adenosyl-L-methionine-dependent methyltransferases"/>
    <property type="match status" value="1"/>
</dbReference>
<dbReference type="PANTHER" id="PTHR14614">
    <property type="entry name" value="HEPATOCELLULAR CARCINOMA-ASSOCIATED ANTIGEN"/>
    <property type="match status" value="1"/>
</dbReference>
<dbReference type="Proteomes" id="UP000799444">
    <property type="component" value="Unassembled WGS sequence"/>
</dbReference>
<dbReference type="GO" id="GO:0008757">
    <property type="term" value="F:S-adenosylmethionine-dependent methyltransferase activity"/>
    <property type="evidence" value="ECO:0007669"/>
    <property type="project" value="UniProtKB-ARBA"/>
</dbReference>
<dbReference type="InterPro" id="IPR019410">
    <property type="entry name" value="Methyltransf_16"/>
</dbReference>
<comment type="caution">
    <text evidence="1">The sequence shown here is derived from an EMBL/GenBank/DDBJ whole genome shotgun (WGS) entry which is preliminary data.</text>
</comment>
<dbReference type="AlphaFoldDB" id="A0A9P4QQR5"/>
<dbReference type="Pfam" id="PF10294">
    <property type="entry name" value="Methyltransf_16"/>
    <property type="match status" value="1"/>
</dbReference>
<proteinExistence type="predicted"/>
<evidence type="ECO:0008006" key="3">
    <source>
        <dbReference type="Google" id="ProtNLM"/>
    </source>
</evidence>
<accession>A0A9P4QQR5</accession>
<name>A0A9P4QQR5_9PLEO</name>
<protein>
    <recommendedName>
        <fullName evidence="3">Nicotinamide N-methyltransferase</fullName>
    </recommendedName>
</protein>
<gene>
    <name evidence="1" type="ORF">EJ04DRAFT_447740</name>
</gene>
<dbReference type="Gene3D" id="3.40.50.150">
    <property type="entry name" value="Vaccinia Virus protein VP39"/>
    <property type="match status" value="1"/>
</dbReference>